<sequence>MATIATTALTLADWAKRQDPDQKQARIVEMLTQTNEILTDMLWIEGNLPTGHRTTVRTGLPTGAWRALNAGIPSEKSTTAQVDETCAMLEALGTVDEKLAMLNGNTAAFRLSENAAFVEGMNQTMASAVFYSNSALNPSQPLGLAPRYSDSTAKNGQNIIKMGGSGSDNTSIWLVVWGDQTVHGIYPKGSKAGLDHQDMGIELVDDGTGKKFRAFRDHYGWDNGVALRDWRYAVRLCNIDISDLLADTDGSVVKLIENMIRAVHRIPNLKMGRAAFYMNRTIRECLDIQAMNKKNVQLKIDEYDGEFRTSLRGVPFRTVDALLNTEAPVV</sequence>
<dbReference type="Proteomes" id="UP000217830">
    <property type="component" value="Unassembled WGS sequence"/>
</dbReference>
<gene>
    <name evidence="1" type="ORF">CKQ80_09570</name>
</gene>
<name>A0A2A2PJZ8_9PSED</name>
<dbReference type="Pfam" id="PF20911">
    <property type="entry name" value="GP7"/>
    <property type="match status" value="1"/>
</dbReference>
<evidence type="ECO:0008006" key="3">
    <source>
        <dbReference type="Google" id="ProtNLM"/>
    </source>
</evidence>
<dbReference type="InterPro" id="IPR048813">
    <property type="entry name" value="GP7-like"/>
</dbReference>
<organism evidence="1 2">
    <name type="scientific">Pseudomonas moraviensis</name>
    <dbReference type="NCBI Taxonomy" id="321662"/>
    <lineage>
        <taxon>Bacteria</taxon>
        <taxon>Pseudomonadati</taxon>
        <taxon>Pseudomonadota</taxon>
        <taxon>Gammaproteobacteria</taxon>
        <taxon>Pseudomonadales</taxon>
        <taxon>Pseudomonadaceae</taxon>
        <taxon>Pseudomonas</taxon>
    </lineage>
</organism>
<dbReference type="RefSeq" id="WP_095667527.1">
    <property type="nucleotide sequence ID" value="NZ_NRSS01000004.1"/>
</dbReference>
<proteinExistence type="predicted"/>
<evidence type="ECO:0000313" key="2">
    <source>
        <dbReference type="Proteomes" id="UP000217830"/>
    </source>
</evidence>
<protein>
    <recommendedName>
        <fullName evidence="3">Phage capsid protein</fullName>
    </recommendedName>
</protein>
<comment type="caution">
    <text evidence="1">The sequence shown here is derived from an EMBL/GenBank/DDBJ whole genome shotgun (WGS) entry which is preliminary data.</text>
</comment>
<dbReference type="NCBIfam" id="NF045672">
    <property type="entry name" value="MCP_gp7_epsi_15"/>
    <property type="match status" value="1"/>
</dbReference>
<accession>A0A2A2PJZ8</accession>
<dbReference type="EMBL" id="NRST01000001">
    <property type="protein sequence ID" value="PAW55545.1"/>
    <property type="molecule type" value="Genomic_DNA"/>
</dbReference>
<keyword evidence="2" id="KW-1185">Reference proteome</keyword>
<evidence type="ECO:0000313" key="1">
    <source>
        <dbReference type="EMBL" id="PAW55545.1"/>
    </source>
</evidence>
<dbReference type="AlphaFoldDB" id="A0A2A2PJZ8"/>
<reference evidence="1 2" key="1">
    <citation type="submission" date="2017-08" db="EMBL/GenBank/DDBJ databases">
        <title>Draft Genome Sequence of Pseudomonas moraviensis TYU6, isolated from Taxus cuspidata by using PacBio Single-Molecule Real-Time Technology.</title>
        <authorList>
            <person name="Baek K.-H."/>
            <person name="Mishra A.K."/>
        </authorList>
    </citation>
    <scope>NUCLEOTIDE SEQUENCE [LARGE SCALE GENOMIC DNA]</scope>
    <source>
        <strain evidence="1 2">TYU6</strain>
    </source>
</reference>